<dbReference type="InterPro" id="IPR003594">
    <property type="entry name" value="HATPase_dom"/>
</dbReference>
<dbReference type="Pfam" id="PF13581">
    <property type="entry name" value="HATPase_c_2"/>
    <property type="match status" value="1"/>
</dbReference>
<evidence type="ECO:0000313" key="3">
    <source>
        <dbReference type="Proteomes" id="UP000321157"/>
    </source>
</evidence>
<dbReference type="InterPro" id="IPR036890">
    <property type="entry name" value="HATPase_C_sf"/>
</dbReference>
<evidence type="ECO:0000259" key="1">
    <source>
        <dbReference type="Pfam" id="PF13581"/>
    </source>
</evidence>
<accession>A0A511V853</accession>
<proteinExistence type="predicted"/>
<dbReference type="CDD" id="cd16936">
    <property type="entry name" value="HATPase_RsbW-like"/>
    <property type="match status" value="1"/>
</dbReference>
<protein>
    <submittedName>
        <fullName evidence="2">Anti-sigma regulatory factor</fullName>
    </submittedName>
</protein>
<dbReference type="EMBL" id="BJXX01000112">
    <property type="protein sequence ID" value="GEN35050.1"/>
    <property type="molecule type" value="Genomic_DNA"/>
</dbReference>
<dbReference type="Gene3D" id="3.30.565.10">
    <property type="entry name" value="Histidine kinase-like ATPase, C-terminal domain"/>
    <property type="match status" value="1"/>
</dbReference>
<sequence length="407" mass="46018">MQLCNQCPTNINCQTCLEFFEGGTLKKKVFPPLPVSLRDEGGNSYSGKLIGISPVGMLIETNAPVQNYLVEIKNKIKARVTPIHKKEIQNLIPFDIVEILRKGTRDSRLSKKEYDAISTDKKQLVHELTEKLNADIRQQIRDELYIELAKSELLDRMTVGNSYIYDRGKIRLLSGNSFSFIQEKDLLPLMREALRNQRPARSVLIDEESRTYVDVHALPFDLYRGGFITLDISDIVMKEKQLLQEQWENYKDIILSLTKGKIHLLNQAEMKTLLDSYKRQSYLDVDDAKQLAPMRSMIKEEVTIHGIKAFSPTLAANEAATNALRHAQACRIECWHNDTSVLITITDQGTGIQMKDLPKAALVDGFSTQQSLGKGFHVMAQSSDKLYVKSDSTGTVIGLLFNKPDTP</sequence>
<dbReference type="OrthoDB" id="2595312at2"/>
<comment type="caution">
    <text evidence="2">The sequence shown here is derived from an EMBL/GenBank/DDBJ whole genome shotgun (WGS) entry which is preliminary data.</text>
</comment>
<evidence type="ECO:0000313" key="2">
    <source>
        <dbReference type="EMBL" id="GEN35050.1"/>
    </source>
</evidence>
<dbReference type="Proteomes" id="UP000321157">
    <property type="component" value="Unassembled WGS sequence"/>
</dbReference>
<gene>
    <name evidence="2" type="ORF">ADA01nite_25100</name>
</gene>
<feature type="domain" description="Histidine kinase/HSP90-like ATPase" evidence="1">
    <location>
        <begin position="288"/>
        <end position="397"/>
    </location>
</feature>
<name>A0A511V853_9BACL</name>
<dbReference type="AlphaFoldDB" id="A0A511V853"/>
<keyword evidence="3" id="KW-1185">Reference proteome</keyword>
<dbReference type="RefSeq" id="WP_146810320.1">
    <property type="nucleotide sequence ID" value="NZ_BJXX01000112.1"/>
</dbReference>
<reference evidence="2 3" key="1">
    <citation type="submission" date="2019-07" db="EMBL/GenBank/DDBJ databases">
        <title>Whole genome shotgun sequence of Aneurinibacillus danicus NBRC 102444.</title>
        <authorList>
            <person name="Hosoyama A."/>
            <person name="Uohara A."/>
            <person name="Ohji S."/>
            <person name="Ichikawa N."/>
        </authorList>
    </citation>
    <scope>NUCLEOTIDE SEQUENCE [LARGE SCALE GENOMIC DNA]</scope>
    <source>
        <strain evidence="2 3">NBRC 102444</strain>
    </source>
</reference>
<dbReference type="SUPFAM" id="SSF55874">
    <property type="entry name" value="ATPase domain of HSP90 chaperone/DNA topoisomerase II/histidine kinase"/>
    <property type="match status" value="1"/>
</dbReference>
<organism evidence="2 3">
    <name type="scientific">Aneurinibacillus danicus</name>
    <dbReference type="NCBI Taxonomy" id="267746"/>
    <lineage>
        <taxon>Bacteria</taxon>
        <taxon>Bacillati</taxon>
        <taxon>Bacillota</taxon>
        <taxon>Bacilli</taxon>
        <taxon>Bacillales</taxon>
        <taxon>Paenibacillaceae</taxon>
        <taxon>Aneurinibacillus group</taxon>
        <taxon>Aneurinibacillus</taxon>
    </lineage>
</organism>